<evidence type="ECO:0000313" key="4">
    <source>
        <dbReference type="EMBL" id="GIH05803.1"/>
    </source>
</evidence>
<dbReference type="PROSITE" id="PS00379">
    <property type="entry name" value="CDP_ALCOHOL_P_TRANSF"/>
    <property type="match status" value="1"/>
</dbReference>
<sequence>MLRVADFYAANRGGGLYSEAVSQRLGAFVALAGARAGVKPTVITLASLAVGVASSAGLTIAGHRVSPWVALLVLLGWQIAYAFDCADGQLARVTGQAGPAGARVDVLCDVAGHVALVTALVTVARPPLWLGALFAGSWMINIITSVLATGEAPSLIASRSGPARVVKLLRDYGALVLAAGLIVLFVPSWLIWYLISLTVINCAFLIASIVQAARRALR</sequence>
<keyword evidence="5" id="KW-1185">Reference proteome</keyword>
<evidence type="ECO:0000256" key="2">
    <source>
        <dbReference type="RuleBase" id="RU003750"/>
    </source>
</evidence>
<dbReference type="InterPro" id="IPR043130">
    <property type="entry name" value="CDP-OH_PTrfase_TM_dom"/>
</dbReference>
<gene>
    <name evidence="4" type="ORF">Rhe02_38700</name>
</gene>
<evidence type="ECO:0008006" key="6">
    <source>
        <dbReference type="Google" id="ProtNLM"/>
    </source>
</evidence>
<keyword evidence="3" id="KW-0472">Membrane</keyword>
<evidence type="ECO:0000313" key="5">
    <source>
        <dbReference type="Proteomes" id="UP000612899"/>
    </source>
</evidence>
<dbReference type="AlphaFoldDB" id="A0A8J3VHD5"/>
<keyword evidence="3" id="KW-0812">Transmembrane</keyword>
<protein>
    <recommendedName>
        <fullName evidence="6">CDP-alcohol phosphatidyltransferase family protein</fullName>
    </recommendedName>
</protein>
<dbReference type="Gene3D" id="1.20.120.1760">
    <property type="match status" value="1"/>
</dbReference>
<reference evidence="4" key="1">
    <citation type="submission" date="2021-01" db="EMBL/GenBank/DDBJ databases">
        <title>Whole genome shotgun sequence of Rhizocola hellebori NBRC 109834.</title>
        <authorList>
            <person name="Komaki H."/>
            <person name="Tamura T."/>
        </authorList>
    </citation>
    <scope>NUCLEOTIDE SEQUENCE</scope>
    <source>
        <strain evidence="4">NBRC 109834</strain>
    </source>
</reference>
<proteinExistence type="inferred from homology"/>
<evidence type="ECO:0000256" key="3">
    <source>
        <dbReference type="SAM" id="Phobius"/>
    </source>
</evidence>
<dbReference type="EMBL" id="BONY01000022">
    <property type="protein sequence ID" value="GIH05803.1"/>
    <property type="molecule type" value="Genomic_DNA"/>
</dbReference>
<dbReference type="InterPro" id="IPR000462">
    <property type="entry name" value="CDP-OH_P_trans"/>
</dbReference>
<feature type="transmembrane region" description="Helical" evidence="3">
    <location>
        <begin position="192"/>
        <end position="213"/>
    </location>
</feature>
<keyword evidence="1 2" id="KW-0808">Transferase</keyword>
<dbReference type="Pfam" id="PF01066">
    <property type="entry name" value="CDP-OH_P_transf"/>
    <property type="match status" value="1"/>
</dbReference>
<dbReference type="GO" id="GO:0008654">
    <property type="term" value="P:phospholipid biosynthetic process"/>
    <property type="evidence" value="ECO:0007669"/>
    <property type="project" value="InterPro"/>
</dbReference>
<dbReference type="GO" id="GO:0016020">
    <property type="term" value="C:membrane"/>
    <property type="evidence" value="ECO:0007669"/>
    <property type="project" value="InterPro"/>
</dbReference>
<dbReference type="GO" id="GO:0016780">
    <property type="term" value="F:phosphotransferase activity, for other substituted phosphate groups"/>
    <property type="evidence" value="ECO:0007669"/>
    <property type="project" value="InterPro"/>
</dbReference>
<comment type="caution">
    <text evidence="4">The sequence shown here is derived from an EMBL/GenBank/DDBJ whole genome shotgun (WGS) entry which is preliminary data.</text>
</comment>
<dbReference type="Proteomes" id="UP000612899">
    <property type="component" value="Unassembled WGS sequence"/>
</dbReference>
<organism evidence="4 5">
    <name type="scientific">Rhizocola hellebori</name>
    <dbReference type="NCBI Taxonomy" id="1392758"/>
    <lineage>
        <taxon>Bacteria</taxon>
        <taxon>Bacillati</taxon>
        <taxon>Actinomycetota</taxon>
        <taxon>Actinomycetes</taxon>
        <taxon>Micromonosporales</taxon>
        <taxon>Micromonosporaceae</taxon>
        <taxon>Rhizocola</taxon>
    </lineage>
</organism>
<comment type="similarity">
    <text evidence="2">Belongs to the CDP-alcohol phosphatidyltransferase class-I family.</text>
</comment>
<accession>A0A8J3VHD5</accession>
<evidence type="ECO:0000256" key="1">
    <source>
        <dbReference type="ARBA" id="ARBA00022679"/>
    </source>
</evidence>
<dbReference type="InterPro" id="IPR048254">
    <property type="entry name" value="CDP_ALCOHOL_P_TRANSF_CS"/>
</dbReference>
<name>A0A8J3VHD5_9ACTN</name>
<dbReference type="RefSeq" id="WP_239123915.1">
    <property type="nucleotide sequence ID" value="NZ_BONY01000022.1"/>
</dbReference>
<keyword evidence="3" id="KW-1133">Transmembrane helix</keyword>
<feature type="transmembrane region" description="Helical" evidence="3">
    <location>
        <begin position="129"/>
        <end position="148"/>
    </location>
</feature>